<evidence type="ECO:0000256" key="4">
    <source>
        <dbReference type="ARBA" id="ARBA00024446"/>
    </source>
</evidence>
<comment type="similarity">
    <text evidence="5">Belongs to the EutC family.</text>
</comment>
<dbReference type="RefSeq" id="WP_310348329.1">
    <property type="nucleotide sequence ID" value="NZ_JAVDXQ010000006.1"/>
</dbReference>
<evidence type="ECO:0000256" key="3">
    <source>
        <dbReference type="ARBA" id="ARBA00023285"/>
    </source>
</evidence>
<evidence type="ECO:0000313" key="7">
    <source>
        <dbReference type="Proteomes" id="UP001180536"/>
    </source>
</evidence>
<comment type="function">
    <text evidence="5">Catalyzes the deamination of various vicinal amino-alcohols to oxo compounds. Allows this organism to utilize ethanolamine as the sole source of nitrogen and carbon in the presence of external vitamin B12.</text>
</comment>
<protein>
    <recommendedName>
        <fullName evidence="5">Ethanolamine ammonia-lyase small subunit</fullName>
        <shortName evidence="5">EAL small subunit</shortName>
        <ecNumber evidence="5">4.3.1.7</ecNumber>
    </recommendedName>
</protein>
<evidence type="ECO:0000256" key="1">
    <source>
        <dbReference type="ARBA" id="ARBA00022628"/>
    </source>
</evidence>
<dbReference type="PIRSF" id="PIRSF018982">
    <property type="entry name" value="EutC"/>
    <property type="match status" value="1"/>
</dbReference>
<accession>A0ABU1ZEI2</accession>
<organism evidence="6 7">
    <name type="scientific">Pelomonas aquatica</name>
    <dbReference type="NCBI Taxonomy" id="431058"/>
    <lineage>
        <taxon>Bacteria</taxon>
        <taxon>Pseudomonadati</taxon>
        <taxon>Pseudomonadota</taxon>
        <taxon>Betaproteobacteria</taxon>
        <taxon>Burkholderiales</taxon>
        <taxon>Sphaerotilaceae</taxon>
        <taxon>Roseateles</taxon>
    </lineage>
</organism>
<reference evidence="6 7" key="1">
    <citation type="submission" date="2023-07" db="EMBL/GenBank/DDBJ databases">
        <title>Sorghum-associated microbial communities from plants grown in Nebraska, USA.</title>
        <authorList>
            <person name="Schachtman D."/>
        </authorList>
    </citation>
    <scope>NUCLEOTIDE SEQUENCE [LARGE SCALE GENOMIC DNA]</scope>
    <source>
        <strain evidence="6 7">BE310</strain>
    </source>
</reference>
<dbReference type="Gene3D" id="1.10.30.40">
    <property type="entry name" value="Ethanolamine ammonia-lyase light chain (EutC), N-terminal domain"/>
    <property type="match status" value="1"/>
</dbReference>
<name>A0ABU1ZEI2_9BURK</name>
<dbReference type="EMBL" id="JAVDXQ010000006">
    <property type="protein sequence ID" value="MDR7298993.1"/>
    <property type="molecule type" value="Genomic_DNA"/>
</dbReference>
<dbReference type="InterPro" id="IPR009246">
    <property type="entry name" value="EutC"/>
</dbReference>
<keyword evidence="7" id="KW-1185">Reference proteome</keyword>
<gene>
    <name evidence="5" type="primary">eutC</name>
    <name evidence="6" type="ORF">J2X16_004361</name>
</gene>
<feature type="binding site" evidence="5">
    <location>
        <position position="157"/>
    </location>
    <ligand>
        <name>adenosylcob(III)alamin</name>
        <dbReference type="ChEBI" id="CHEBI:18408"/>
    </ligand>
</feature>
<dbReference type="NCBIfam" id="NF003971">
    <property type="entry name" value="PRK05465.1"/>
    <property type="match status" value="1"/>
</dbReference>
<dbReference type="PANTHER" id="PTHR39330">
    <property type="entry name" value="ETHANOLAMINE AMMONIA-LYASE LIGHT CHAIN"/>
    <property type="match status" value="1"/>
</dbReference>
<dbReference type="EC" id="4.3.1.7" evidence="5"/>
<sequence length="264" mass="27799">MKPPVTGQPWASLRRYTAARLGLGRAGASVPTTAHLAFQQAHAEARDAVHAALDVEALLGGLRALGEAPLHVRSRAADRATYLQRPDLGRRLDDASAALLAERRAPAADLAFVLADGLSALALQRQALPLFTALRERLQQEGGWAWAPPVVATQARVALGDEVGALLNARCVVVLIGERPGLSAPDSLGVYFSWAPRPGLVDAQRNCISNVRPEGLAPAAAAAKLQALLREARTRRLSGIGLKDEQDDRAVAAAPAPLMKLLGG</sequence>
<feature type="binding site" evidence="5">
    <location>
        <position position="178"/>
    </location>
    <ligand>
        <name>adenosylcob(III)alamin</name>
        <dbReference type="ChEBI" id="CHEBI:18408"/>
    </ligand>
</feature>
<dbReference type="Pfam" id="PF05985">
    <property type="entry name" value="EutC"/>
    <property type="match status" value="1"/>
</dbReference>
<dbReference type="PANTHER" id="PTHR39330:SF1">
    <property type="entry name" value="ETHANOLAMINE AMMONIA-LYASE SMALL SUBUNIT"/>
    <property type="match status" value="1"/>
</dbReference>
<feature type="binding site" evidence="5">
    <location>
        <position position="207"/>
    </location>
    <ligand>
        <name>adenosylcob(III)alamin</name>
        <dbReference type="ChEBI" id="CHEBI:18408"/>
    </ligand>
</feature>
<evidence type="ECO:0000256" key="2">
    <source>
        <dbReference type="ARBA" id="ARBA00023239"/>
    </source>
</evidence>
<keyword evidence="4 5" id="KW-1283">Bacterial microcompartment</keyword>
<keyword evidence="1 5" id="KW-0846">Cobalamin</keyword>
<proteinExistence type="inferred from homology"/>
<comment type="catalytic activity">
    <reaction evidence="5">
        <text>ethanolamine = acetaldehyde + NH4(+)</text>
        <dbReference type="Rhea" id="RHEA:15313"/>
        <dbReference type="ChEBI" id="CHEBI:15343"/>
        <dbReference type="ChEBI" id="CHEBI:28938"/>
        <dbReference type="ChEBI" id="CHEBI:57603"/>
        <dbReference type="EC" id="4.3.1.7"/>
    </reaction>
</comment>
<dbReference type="InterPro" id="IPR042255">
    <property type="entry name" value="EutC_N"/>
</dbReference>
<comment type="subcellular location">
    <subcellularLocation>
        <location evidence="5">Bacterial microcompartment</location>
    </subcellularLocation>
</comment>
<dbReference type="Proteomes" id="UP001180536">
    <property type="component" value="Unassembled WGS sequence"/>
</dbReference>
<evidence type="ECO:0000256" key="5">
    <source>
        <dbReference type="HAMAP-Rule" id="MF_00601"/>
    </source>
</evidence>
<comment type="subunit">
    <text evidence="5">The basic unit is a heterodimer which dimerizes to form tetramers. The heterotetramers trimerize; 6 large subunits form a core ring with 6 small subunits projecting outwards.</text>
</comment>
<comment type="cofactor">
    <cofactor evidence="5">
        <name>adenosylcob(III)alamin</name>
        <dbReference type="ChEBI" id="CHEBI:18408"/>
    </cofactor>
    <text evidence="5">Binds between the large and small subunits.</text>
</comment>
<keyword evidence="2 5" id="KW-0456">Lyase</keyword>
<dbReference type="InterPro" id="IPR042251">
    <property type="entry name" value="EutC_C"/>
</dbReference>
<evidence type="ECO:0000313" key="6">
    <source>
        <dbReference type="EMBL" id="MDR7298993.1"/>
    </source>
</evidence>
<keyword evidence="3 5" id="KW-0170">Cobalt</keyword>
<comment type="pathway">
    <text evidence="5">Amine and polyamine degradation; ethanolamine degradation.</text>
</comment>
<comment type="caution">
    <text evidence="6">The sequence shown here is derived from an EMBL/GenBank/DDBJ whole genome shotgun (WGS) entry which is preliminary data.</text>
</comment>
<dbReference type="GO" id="GO:0008851">
    <property type="term" value="F:ethanolamine ammonia-lyase activity"/>
    <property type="evidence" value="ECO:0007669"/>
    <property type="project" value="UniProtKB-EC"/>
</dbReference>
<dbReference type="Gene3D" id="3.40.50.11240">
    <property type="entry name" value="Ethanolamine ammonia-lyase light chain (EutC)"/>
    <property type="match status" value="1"/>
</dbReference>
<dbReference type="HAMAP" id="MF_00601">
    <property type="entry name" value="EutC"/>
    <property type="match status" value="1"/>
</dbReference>